<accession>A0ABQ5V485</accession>
<evidence type="ECO:0000313" key="2">
    <source>
        <dbReference type="EMBL" id="GLQ22339.1"/>
    </source>
</evidence>
<sequence length="213" mass="23314">MRVGFFPVLMSALLLCACEAADRSVQATHADVTTSVAAKHIETTIPDHHARIIALVEAGEAALADQDASKLFDVSQKLQLLGASPIGGTEDLAKSWVLMAHDLTPENDRQSIPFRGRIKGPAYRRHTLAPGEQDIIEDIFYAAEPAEMTLKSMNNSTLEWQIAQDGTDDAPVCDGVVGDRAKSCRFLPLWTSKYRIRISNVSDQTATYLFVTN</sequence>
<feature type="chain" id="PRO_5047243896" description="Lipoprotein" evidence="1">
    <location>
        <begin position="21"/>
        <end position="213"/>
    </location>
</feature>
<dbReference type="EMBL" id="BSNK01000001">
    <property type="protein sequence ID" value="GLQ22339.1"/>
    <property type="molecule type" value="Genomic_DNA"/>
</dbReference>
<evidence type="ECO:0008006" key="4">
    <source>
        <dbReference type="Google" id="ProtNLM"/>
    </source>
</evidence>
<keyword evidence="1" id="KW-0732">Signal</keyword>
<organism evidence="2 3">
    <name type="scientific">Algimonas ampicilliniresistens</name>
    <dbReference type="NCBI Taxonomy" id="1298735"/>
    <lineage>
        <taxon>Bacteria</taxon>
        <taxon>Pseudomonadati</taxon>
        <taxon>Pseudomonadota</taxon>
        <taxon>Alphaproteobacteria</taxon>
        <taxon>Maricaulales</taxon>
        <taxon>Robiginitomaculaceae</taxon>
        <taxon>Algimonas</taxon>
    </lineage>
</organism>
<evidence type="ECO:0000313" key="3">
    <source>
        <dbReference type="Proteomes" id="UP001161391"/>
    </source>
</evidence>
<evidence type="ECO:0000256" key="1">
    <source>
        <dbReference type="SAM" id="SignalP"/>
    </source>
</evidence>
<reference evidence="2" key="1">
    <citation type="journal article" date="2014" name="Int. J. Syst. Evol. Microbiol.">
        <title>Complete genome of a new Firmicutes species belonging to the dominant human colonic microbiota ('Ruminococcus bicirculans') reveals two chromosomes and a selective capacity to utilize plant glucans.</title>
        <authorList>
            <consortium name="NISC Comparative Sequencing Program"/>
            <person name="Wegmann U."/>
            <person name="Louis P."/>
            <person name="Goesmann A."/>
            <person name="Henrissat B."/>
            <person name="Duncan S.H."/>
            <person name="Flint H.J."/>
        </authorList>
    </citation>
    <scope>NUCLEOTIDE SEQUENCE</scope>
    <source>
        <strain evidence="2">NBRC 108219</strain>
    </source>
</reference>
<gene>
    <name evidence="2" type="ORF">GCM10007853_02130</name>
</gene>
<dbReference type="Proteomes" id="UP001161391">
    <property type="component" value="Unassembled WGS sequence"/>
</dbReference>
<keyword evidence="3" id="KW-1185">Reference proteome</keyword>
<comment type="caution">
    <text evidence="2">The sequence shown here is derived from an EMBL/GenBank/DDBJ whole genome shotgun (WGS) entry which is preliminary data.</text>
</comment>
<reference evidence="2" key="2">
    <citation type="submission" date="2023-01" db="EMBL/GenBank/DDBJ databases">
        <title>Draft genome sequence of Algimonas ampicilliniresistens strain NBRC 108219.</title>
        <authorList>
            <person name="Sun Q."/>
            <person name="Mori K."/>
        </authorList>
    </citation>
    <scope>NUCLEOTIDE SEQUENCE</scope>
    <source>
        <strain evidence="2">NBRC 108219</strain>
    </source>
</reference>
<name>A0ABQ5V485_9PROT</name>
<feature type="signal peptide" evidence="1">
    <location>
        <begin position="1"/>
        <end position="20"/>
    </location>
</feature>
<proteinExistence type="predicted"/>
<protein>
    <recommendedName>
        <fullName evidence="4">Lipoprotein</fullName>
    </recommendedName>
</protein>
<dbReference type="RefSeq" id="WP_284386660.1">
    <property type="nucleotide sequence ID" value="NZ_BSNK01000001.1"/>
</dbReference>
<dbReference type="PROSITE" id="PS51257">
    <property type="entry name" value="PROKAR_LIPOPROTEIN"/>
    <property type="match status" value="1"/>
</dbReference>